<keyword evidence="3" id="KW-0560">Oxidoreductase</keyword>
<keyword evidence="4" id="KW-0520">NAD</keyword>
<keyword evidence="8" id="KW-1185">Reference proteome</keyword>
<dbReference type="RefSeq" id="WP_205087967.1">
    <property type="nucleotide sequence ID" value="NZ_JACJLA010000010.1"/>
</dbReference>
<comment type="pathway">
    <text evidence="1">Porphyrin-containing compound metabolism; siroheme biosynthesis; sirohydrochlorin from precorrin-2: step 1/1.</text>
</comment>
<organism evidence="7 8">
    <name type="scientific">Veillonella magna</name>
    <dbReference type="NCBI Taxonomy" id="464322"/>
    <lineage>
        <taxon>Bacteria</taxon>
        <taxon>Bacillati</taxon>
        <taxon>Bacillota</taxon>
        <taxon>Negativicutes</taxon>
        <taxon>Veillonellales</taxon>
        <taxon>Veillonellaceae</taxon>
        <taxon>Veillonella</taxon>
    </lineage>
</organism>
<evidence type="ECO:0000256" key="1">
    <source>
        <dbReference type="ARBA" id="ARBA00005010"/>
    </source>
</evidence>
<dbReference type="Pfam" id="PF13241">
    <property type="entry name" value="NAD_binding_7"/>
    <property type="match status" value="1"/>
</dbReference>
<evidence type="ECO:0000313" key="8">
    <source>
        <dbReference type="Proteomes" id="UP000707138"/>
    </source>
</evidence>
<dbReference type="PANTHER" id="PTHR35330:SF1">
    <property type="entry name" value="SIROHEME BIOSYNTHESIS PROTEIN MET8"/>
    <property type="match status" value="1"/>
</dbReference>
<evidence type="ECO:0000256" key="2">
    <source>
        <dbReference type="ARBA" id="ARBA00012400"/>
    </source>
</evidence>
<evidence type="ECO:0000313" key="7">
    <source>
        <dbReference type="EMBL" id="MBM6912964.1"/>
    </source>
</evidence>
<dbReference type="SUPFAM" id="SSF75615">
    <property type="entry name" value="Siroheme synthase middle domains-like"/>
    <property type="match status" value="1"/>
</dbReference>
<dbReference type="EC" id="1.3.1.76" evidence="2"/>
<dbReference type="Proteomes" id="UP000707138">
    <property type="component" value="Unassembled WGS sequence"/>
</dbReference>
<accession>A0ABS2GIG2</accession>
<evidence type="ECO:0000256" key="3">
    <source>
        <dbReference type="ARBA" id="ARBA00023002"/>
    </source>
</evidence>
<dbReference type="InterPro" id="IPR028161">
    <property type="entry name" value="Met8-like"/>
</dbReference>
<name>A0ABS2GIG2_9FIRM</name>
<reference evidence="7 8" key="1">
    <citation type="journal article" date="2021" name="Sci. Rep.">
        <title>The distribution of antibiotic resistance genes in chicken gut microbiota commensals.</title>
        <authorList>
            <person name="Juricova H."/>
            <person name="Matiasovicova J."/>
            <person name="Kubasova T."/>
            <person name="Cejkova D."/>
            <person name="Rychlik I."/>
        </authorList>
    </citation>
    <scope>NUCLEOTIDE SEQUENCE [LARGE SCALE GENOMIC DNA]</scope>
    <source>
        <strain evidence="7 8">An537</strain>
    </source>
</reference>
<evidence type="ECO:0000256" key="4">
    <source>
        <dbReference type="ARBA" id="ARBA00023027"/>
    </source>
</evidence>
<keyword evidence="5" id="KW-0627">Porphyrin biosynthesis</keyword>
<dbReference type="PANTHER" id="PTHR35330">
    <property type="entry name" value="SIROHEME BIOSYNTHESIS PROTEIN MET8"/>
    <property type="match status" value="1"/>
</dbReference>
<proteinExistence type="predicted"/>
<gene>
    <name evidence="7" type="ORF">H6A01_06480</name>
</gene>
<dbReference type="InterPro" id="IPR036291">
    <property type="entry name" value="NAD(P)-bd_dom_sf"/>
</dbReference>
<evidence type="ECO:0000256" key="6">
    <source>
        <dbReference type="ARBA" id="ARBA00047561"/>
    </source>
</evidence>
<sequence>MVMLEVTMKNRPCLVVGGGAVAERRIGLLLADDADVTVISPKVTDTIEKWAENGEINLVREGYEKGQLTQADFVVVATDSTMLNKQCAEEARAMGALVNRADDNNDCDFVFPMTVREGALTVAVAGDKASPRLLKLVGQDIRQRYRLVAAIMPALKEIRNEVKLLLPTSKERQVFWRKHFGEAELTQIIEGKWKLVEEKVRYAVSRIGIKP</sequence>
<dbReference type="Gene3D" id="3.40.50.720">
    <property type="entry name" value="NAD(P)-binding Rossmann-like Domain"/>
    <property type="match status" value="1"/>
</dbReference>
<dbReference type="InterPro" id="IPR006367">
    <property type="entry name" value="Sirohaem_synthase_N"/>
</dbReference>
<protein>
    <recommendedName>
        <fullName evidence="2">precorrin-2 dehydrogenase</fullName>
        <ecNumber evidence="2">1.3.1.76</ecNumber>
    </recommendedName>
</protein>
<dbReference type="EMBL" id="JACJLA010000010">
    <property type="protein sequence ID" value="MBM6912964.1"/>
    <property type="molecule type" value="Genomic_DNA"/>
</dbReference>
<dbReference type="NCBIfam" id="TIGR01470">
    <property type="entry name" value="cysG_Nterm"/>
    <property type="match status" value="1"/>
</dbReference>
<evidence type="ECO:0000256" key="5">
    <source>
        <dbReference type="ARBA" id="ARBA00023244"/>
    </source>
</evidence>
<comment type="caution">
    <text evidence="7">The sequence shown here is derived from an EMBL/GenBank/DDBJ whole genome shotgun (WGS) entry which is preliminary data.</text>
</comment>
<dbReference type="SUPFAM" id="SSF51735">
    <property type="entry name" value="NAD(P)-binding Rossmann-fold domains"/>
    <property type="match status" value="1"/>
</dbReference>
<comment type="catalytic activity">
    <reaction evidence="6">
        <text>precorrin-2 + NAD(+) = sirohydrochlorin + NADH + 2 H(+)</text>
        <dbReference type="Rhea" id="RHEA:15613"/>
        <dbReference type="ChEBI" id="CHEBI:15378"/>
        <dbReference type="ChEBI" id="CHEBI:57540"/>
        <dbReference type="ChEBI" id="CHEBI:57945"/>
        <dbReference type="ChEBI" id="CHEBI:58351"/>
        <dbReference type="ChEBI" id="CHEBI:58827"/>
        <dbReference type="EC" id="1.3.1.76"/>
    </reaction>
</comment>